<gene>
    <name evidence="2" type="ORF">GCM10009332_06600</name>
</gene>
<dbReference type="RefSeq" id="WP_188917757.1">
    <property type="nucleotide sequence ID" value="NZ_BMPZ01000001.1"/>
</dbReference>
<dbReference type="Proteomes" id="UP000613743">
    <property type="component" value="Unassembled WGS sequence"/>
</dbReference>
<evidence type="ECO:0000313" key="3">
    <source>
        <dbReference type="Proteomes" id="UP000613743"/>
    </source>
</evidence>
<keyword evidence="1" id="KW-1133">Transmembrane helix</keyword>
<sequence length="209" mass="23874">MFEELMNHKEWIFSGLGIVVVGGLITIIKKVKFSSLRKRASSLYGVLASVFKSNEDILKNINIDLRPRNEPFELWLHDLPKSQFWLRGVNLNPFDIEIKQISIEFNYGGMSAKCNEFLHDRYLHGLSINDAILVEDDLTGEQADYIAEYEDNPRSKVTIKAVLKTPSKEVLYENRYLEGALPSLVNEQLRKEKMLNKSKHTDADACAGV</sequence>
<feature type="transmembrane region" description="Helical" evidence="1">
    <location>
        <begin position="12"/>
        <end position="29"/>
    </location>
</feature>
<name>A0A917JLP8_9GAMM</name>
<evidence type="ECO:0000256" key="1">
    <source>
        <dbReference type="SAM" id="Phobius"/>
    </source>
</evidence>
<evidence type="ECO:0000313" key="2">
    <source>
        <dbReference type="EMBL" id="GGI71916.1"/>
    </source>
</evidence>
<dbReference type="AlphaFoldDB" id="A0A917JLP8"/>
<protein>
    <submittedName>
        <fullName evidence="2">Uncharacterized protein</fullName>
    </submittedName>
</protein>
<keyword evidence="3" id="KW-1185">Reference proteome</keyword>
<dbReference type="EMBL" id="BMPZ01000001">
    <property type="protein sequence ID" value="GGI71916.1"/>
    <property type="molecule type" value="Genomic_DNA"/>
</dbReference>
<proteinExistence type="predicted"/>
<accession>A0A917JLP8</accession>
<organism evidence="2 3">
    <name type="scientific">Shewanella gelidii</name>
    <dbReference type="NCBI Taxonomy" id="1642821"/>
    <lineage>
        <taxon>Bacteria</taxon>
        <taxon>Pseudomonadati</taxon>
        <taxon>Pseudomonadota</taxon>
        <taxon>Gammaproteobacteria</taxon>
        <taxon>Alteromonadales</taxon>
        <taxon>Shewanellaceae</taxon>
        <taxon>Shewanella</taxon>
    </lineage>
</organism>
<keyword evidence="1" id="KW-0812">Transmembrane</keyword>
<keyword evidence="1" id="KW-0472">Membrane</keyword>
<reference evidence="2" key="1">
    <citation type="journal article" date="2014" name="Int. J. Syst. Evol. Microbiol.">
        <title>Complete genome sequence of Corynebacterium casei LMG S-19264T (=DSM 44701T), isolated from a smear-ripened cheese.</title>
        <authorList>
            <consortium name="US DOE Joint Genome Institute (JGI-PGF)"/>
            <person name="Walter F."/>
            <person name="Albersmeier A."/>
            <person name="Kalinowski J."/>
            <person name="Ruckert C."/>
        </authorList>
    </citation>
    <scope>NUCLEOTIDE SEQUENCE</scope>
    <source>
        <strain evidence="2">JCM 30804</strain>
    </source>
</reference>
<reference evidence="2" key="2">
    <citation type="submission" date="2020-09" db="EMBL/GenBank/DDBJ databases">
        <authorList>
            <person name="Sun Q."/>
            <person name="Ohkuma M."/>
        </authorList>
    </citation>
    <scope>NUCLEOTIDE SEQUENCE</scope>
    <source>
        <strain evidence="2">JCM 30804</strain>
    </source>
</reference>
<comment type="caution">
    <text evidence="2">The sequence shown here is derived from an EMBL/GenBank/DDBJ whole genome shotgun (WGS) entry which is preliminary data.</text>
</comment>